<feature type="transmembrane region" description="Helical" evidence="5">
    <location>
        <begin position="96"/>
        <end position="126"/>
    </location>
</feature>
<dbReference type="AlphaFoldDB" id="A0AAE3AK82"/>
<evidence type="ECO:0000256" key="2">
    <source>
        <dbReference type="ARBA" id="ARBA00022692"/>
    </source>
</evidence>
<dbReference type="RefSeq" id="WP_308448274.1">
    <property type="nucleotide sequence ID" value="NZ_JAJEQC010000001.1"/>
</dbReference>
<keyword evidence="2 5" id="KW-0812">Transmembrane</keyword>
<dbReference type="Proteomes" id="UP001199424">
    <property type="component" value="Unassembled WGS sequence"/>
</dbReference>
<proteinExistence type="predicted"/>
<dbReference type="EMBL" id="JAJEQC010000001">
    <property type="protein sequence ID" value="MCC2135643.1"/>
    <property type="molecule type" value="Genomic_DNA"/>
</dbReference>
<reference evidence="6" key="1">
    <citation type="submission" date="2021-10" db="EMBL/GenBank/DDBJ databases">
        <title>Anaerobic single-cell dispensing facilitates the cultivation of human gut bacteria.</title>
        <authorList>
            <person name="Afrizal A."/>
        </authorList>
    </citation>
    <scope>NUCLEOTIDE SEQUENCE</scope>
    <source>
        <strain evidence="6">CLA-AA-H250</strain>
    </source>
</reference>
<evidence type="ECO:0000256" key="3">
    <source>
        <dbReference type="ARBA" id="ARBA00022989"/>
    </source>
</evidence>
<protein>
    <submittedName>
        <fullName evidence="6">Phage holin family protein</fullName>
    </submittedName>
</protein>
<dbReference type="Pfam" id="PF05105">
    <property type="entry name" value="Phage_holin_4_1"/>
    <property type="match status" value="1"/>
</dbReference>
<comment type="subcellular location">
    <subcellularLocation>
        <location evidence="1">Membrane</location>
        <topology evidence="1">Multi-pass membrane protein</topology>
    </subcellularLocation>
</comment>
<name>A0AAE3AK82_9FIRM</name>
<feature type="transmembrane region" description="Helical" evidence="5">
    <location>
        <begin position="65"/>
        <end position="90"/>
    </location>
</feature>
<keyword evidence="7" id="KW-1185">Reference proteome</keyword>
<keyword evidence="3 5" id="KW-1133">Transmembrane helix</keyword>
<dbReference type="InterPro" id="IPR006480">
    <property type="entry name" value="Phage_holin_4_1"/>
</dbReference>
<dbReference type="NCBIfam" id="TIGR01593">
    <property type="entry name" value="holin_tox_secr"/>
    <property type="match status" value="1"/>
</dbReference>
<evidence type="ECO:0000256" key="1">
    <source>
        <dbReference type="ARBA" id="ARBA00004141"/>
    </source>
</evidence>
<evidence type="ECO:0000313" key="6">
    <source>
        <dbReference type="EMBL" id="MCC2135643.1"/>
    </source>
</evidence>
<accession>A0AAE3AK82</accession>
<sequence length="152" mass="16402">MKQTVLKTTVAVLGAGLVSYLGTLAVPMLVLLGVMLLDYITGMIKAYIRAELNSKFGIKGILKKLCYMVMVAVGAAVDYLLRGAVIGAGITLDVKLFFGMLVTVWLTINELISVMENLAAIGVPGFPRLQRILRRLRRTVADESGASDGKKE</sequence>
<evidence type="ECO:0000313" key="7">
    <source>
        <dbReference type="Proteomes" id="UP001199424"/>
    </source>
</evidence>
<evidence type="ECO:0000256" key="4">
    <source>
        <dbReference type="ARBA" id="ARBA00023136"/>
    </source>
</evidence>
<evidence type="ECO:0000256" key="5">
    <source>
        <dbReference type="SAM" id="Phobius"/>
    </source>
</evidence>
<gene>
    <name evidence="6" type="ORF">LKD31_01235</name>
</gene>
<organism evidence="6 7">
    <name type="scientific">Hominenteromicrobium mulieris</name>
    <dbReference type="NCBI Taxonomy" id="2885357"/>
    <lineage>
        <taxon>Bacteria</taxon>
        <taxon>Bacillati</taxon>
        <taxon>Bacillota</taxon>
        <taxon>Clostridia</taxon>
        <taxon>Eubacteriales</taxon>
        <taxon>Oscillospiraceae</taxon>
        <taxon>Hominenteromicrobium</taxon>
    </lineage>
</organism>
<feature type="transmembrane region" description="Helical" evidence="5">
    <location>
        <begin position="20"/>
        <end position="44"/>
    </location>
</feature>
<dbReference type="GO" id="GO:0016020">
    <property type="term" value="C:membrane"/>
    <property type="evidence" value="ECO:0007669"/>
    <property type="project" value="UniProtKB-SubCell"/>
</dbReference>
<keyword evidence="4 5" id="KW-0472">Membrane</keyword>
<comment type="caution">
    <text evidence="6">The sequence shown here is derived from an EMBL/GenBank/DDBJ whole genome shotgun (WGS) entry which is preliminary data.</text>
</comment>